<evidence type="ECO:0000259" key="15">
    <source>
        <dbReference type="PROSITE" id="PS51462"/>
    </source>
</evidence>
<dbReference type="GO" id="GO:0035485">
    <property type="term" value="F:adenine/guanine mispair binding"/>
    <property type="evidence" value="ECO:0007669"/>
    <property type="project" value="TreeGrafter"/>
</dbReference>
<evidence type="ECO:0000256" key="8">
    <source>
        <dbReference type="ARBA" id="ARBA00022723"/>
    </source>
</evidence>
<dbReference type="InterPro" id="IPR003651">
    <property type="entry name" value="Endonuclease3_FeS-loop_motif"/>
</dbReference>
<evidence type="ECO:0000256" key="11">
    <source>
        <dbReference type="ARBA" id="ARBA00023004"/>
    </source>
</evidence>
<evidence type="ECO:0000256" key="3">
    <source>
        <dbReference type="ARBA" id="ARBA00002933"/>
    </source>
</evidence>
<dbReference type="GO" id="GO:0046872">
    <property type="term" value="F:metal ion binding"/>
    <property type="evidence" value="ECO:0007669"/>
    <property type="project" value="UniProtKB-KW"/>
</dbReference>
<dbReference type="InterPro" id="IPR044298">
    <property type="entry name" value="MIG/MutY"/>
</dbReference>
<evidence type="ECO:0000256" key="14">
    <source>
        <dbReference type="ARBA" id="ARBA00023295"/>
    </source>
</evidence>
<dbReference type="InterPro" id="IPR020084">
    <property type="entry name" value="NUDIX_hydrolase_CS"/>
</dbReference>
<dbReference type="SMART" id="SM00478">
    <property type="entry name" value="ENDO3c"/>
    <property type="match status" value="1"/>
</dbReference>
<evidence type="ECO:0000256" key="7">
    <source>
        <dbReference type="ARBA" id="ARBA00022485"/>
    </source>
</evidence>
<comment type="function">
    <text evidence="3">Adenine glycosylase active on G-A mispairs. MutY also corrects error-prone DNA synthesis past GO lesions which are due to the oxidatively damaged form of guanine: 7,8-dihydro-8-oxoguanine (8-oxo-dGTP).</text>
</comment>
<dbReference type="NCBIfam" id="TIGR01084">
    <property type="entry name" value="mutY"/>
    <property type="match status" value="1"/>
</dbReference>
<dbReference type="FunFam" id="1.10.1670.10:FF:000002">
    <property type="entry name" value="Adenine DNA glycosylase"/>
    <property type="match status" value="1"/>
</dbReference>
<dbReference type="SMART" id="SM00525">
    <property type="entry name" value="FES"/>
    <property type="match status" value="1"/>
</dbReference>
<dbReference type="PROSITE" id="PS00893">
    <property type="entry name" value="NUDIX_BOX"/>
    <property type="match status" value="1"/>
</dbReference>
<evidence type="ECO:0000313" key="16">
    <source>
        <dbReference type="EMBL" id="MBP3191101.1"/>
    </source>
</evidence>
<evidence type="ECO:0000256" key="6">
    <source>
        <dbReference type="ARBA" id="ARBA00022023"/>
    </source>
</evidence>
<dbReference type="SUPFAM" id="SSF55811">
    <property type="entry name" value="Nudix"/>
    <property type="match status" value="1"/>
</dbReference>
<dbReference type="EC" id="3.2.2.31" evidence="5"/>
<dbReference type="Pfam" id="PF00730">
    <property type="entry name" value="HhH-GPD"/>
    <property type="match status" value="1"/>
</dbReference>
<dbReference type="CDD" id="cd00056">
    <property type="entry name" value="ENDO3c"/>
    <property type="match status" value="1"/>
</dbReference>
<dbReference type="InterPro" id="IPR015797">
    <property type="entry name" value="NUDIX_hydrolase-like_dom_sf"/>
</dbReference>
<dbReference type="AlphaFoldDB" id="A0A8J7UU47"/>
<evidence type="ECO:0000256" key="9">
    <source>
        <dbReference type="ARBA" id="ARBA00022763"/>
    </source>
</evidence>
<comment type="caution">
    <text evidence="16">The sequence shown here is derived from an EMBL/GenBank/DDBJ whole genome shotgun (WGS) entry which is preliminary data.</text>
</comment>
<dbReference type="InterPro" id="IPR023170">
    <property type="entry name" value="HhH_base_excis_C"/>
</dbReference>
<evidence type="ECO:0000256" key="10">
    <source>
        <dbReference type="ARBA" id="ARBA00022801"/>
    </source>
</evidence>
<evidence type="ECO:0000256" key="12">
    <source>
        <dbReference type="ARBA" id="ARBA00023014"/>
    </source>
</evidence>
<dbReference type="GO" id="GO:0006298">
    <property type="term" value="P:mismatch repair"/>
    <property type="evidence" value="ECO:0007669"/>
    <property type="project" value="TreeGrafter"/>
</dbReference>
<dbReference type="PROSITE" id="PS00764">
    <property type="entry name" value="ENDONUCLEASE_III_1"/>
    <property type="match status" value="1"/>
</dbReference>
<name>A0A8J7UU47_9BACT</name>
<dbReference type="InterPro" id="IPR011257">
    <property type="entry name" value="DNA_glycosylase"/>
</dbReference>
<evidence type="ECO:0000256" key="2">
    <source>
        <dbReference type="ARBA" id="ARBA00001966"/>
    </source>
</evidence>
<dbReference type="SUPFAM" id="SSF48150">
    <property type="entry name" value="DNA-glycosylase"/>
    <property type="match status" value="1"/>
</dbReference>
<sequence>MPWRNTSDPYLIWISEIMLQQTRVDQALPYYERFTKRYPDAASLASSGLDEVLRLWEGLGYYSRARNMHKAAKQIVDEHDGSFPTDYQDVISLRGVGPYTAAAVMSIAFNYPAPVVDGNVMRVISRLYHIEDDIRLQSTRDRIEILAADLLDRARPGTFNQAVMELGATICTPRSPACHDCPLQNSCQAYHRNRTGDIPYKSPAKKRPHHHIAVGVIRDANNRMLISRRPENAMLGGLWEFPGGKQEPGESLRETVKRELNEELGVRVMVEKKPFEVIRHAYSHFTITLHAFFAELDGLSENPEARNGEPVKWVAPGELVRFAFPKANRKITEKLVSYRAK</sequence>
<dbReference type="PANTHER" id="PTHR42944">
    <property type="entry name" value="ADENINE DNA GLYCOSYLASE"/>
    <property type="match status" value="1"/>
</dbReference>
<dbReference type="GO" id="GO:0006284">
    <property type="term" value="P:base-excision repair"/>
    <property type="evidence" value="ECO:0007669"/>
    <property type="project" value="InterPro"/>
</dbReference>
<organism evidence="16 17">
    <name type="scientific">Natronogracilivirga saccharolytica</name>
    <dbReference type="NCBI Taxonomy" id="2812953"/>
    <lineage>
        <taxon>Bacteria</taxon>
        <taxon>Pseudomonadati</taxon>
        <taxon>Balneolota</taxon>
        <taxon>Balneolia</taxon>
        <taxon>Balneolales</taxon>
        <taxon>Cyclonatronaceae</taxon>
        <taxon>Natronogracilivirga</taxon>
    </lineage>
</organism>
<dbReference type="Gene3D" id="3.90.79.10">
    <property type="entry name" value="Nucleoside Triphosphate Pyrophosphohydrolase"/>
    <property type="match status" value="1"/>
</dbReference>
<dbReference type="GO" id="GO:0000701">
    <property type="term" value="F:purine-specific mismatch base pair DNA N-glycosylase activity"/>
    <property type="evidence" value="ECO:0007669"/>
    <property type="project" value="UniProtKB-EC"/>
</dbReference>
<proteinExistence type="inferred from homology"/>
<keyword evidence="7" id="KW-0004">4Fe-4S</keyword>
<dbReference type="InterPro" id="IPR004035">
    <property type="entry name" value="Endouclease-III_FeS-bd_BS"/>
</dbReference>
<keyword evidence="10" id="KW-0378">Hydrolase</keyword>
<dbReference type="InterPro" id="IPR020476">
    <property type="entry name" value="Nudix_hydrolase"/>
</dbReference>
<protein>
    <recommendedName>
        <fullName evidence="6">Adenine DNA glycosylase</fullName>
        <ecNumber evidence="5">3.2.2.31</ecNumber>
    </recommendedName>
</protein>
<dbReference type="GO" id="GO:0032357">
    <property type="term" value="F:oxidized purine DNA binding"/>
    <property type="evidence" value="ECO:0007669"/>
    <property type="project" value="TreeGrafter"/>
</dbReference>
<comment type="similarity">
    <text evidence="4">Belongs to the Nth/MutY family.</text>
</comment>
<reference evidence="16" key="1">
    <citation type="submission" date="2021-02" db="EMBL/GenBank/DDBJ databases">
        <title>Natronogracilivirga saccharolytica gen. nov. sp. nov. a new anaerobic, haloalkiliphilic carbohydrate-fermenting bacterium from soda lake and proposing of Cyclonatronumiaceae fam. nov. in the phylum Balneolaeota.</title>
        <authorList>
            <person name="Zhilina T.N."/>
            <person name="Sorokin D.Y."/>
            <person name="Zavarzina D.G."/>
            <person name="Toshchakov S.V."/>
            <person name="Kublanov I.V."/>
        </authorList>
    </citation>
    <scope>NUCLEOTIDE SEQUENCE</scope>
    <source>
        <strain evidence="16">Z-1702</strain>
    </source>
</reference>
<dbReference type="FunFam" id="1.10.340.30:FF:000002">
    <property type="entry name" value="Adenine DNA glycosylase"/>
    <property type="match status" value="1"/>
</dbReference>
<dbReference type="InterPro" id="IPR005760">
    <property type="entry name" value="A/G_AdeGlyc_MutY"/>
</dbReference>
<evidence type="ECO:0000256" key="5">
    <source>
        <dbReference type="ARBA" id="ARBA00012045"/>
    </source>
</evidence>
<keyword evidence="13" id="KW-0234">DNA repair</keyword>
<keyword evidence="11" id="KW-0408">Iron</keyword>
<dbReference type="PROSITE" id="PS51462">
    <property type="entry name" value="NUDIX"/>
    <property type="match status" value="1"/>
</dbReference>
<evidence type="ECO:0000256" key="1">
    <source>
        <dbReference type="ARBA" id="ARBA00000843"/>
    </source>
</evidence>
<gene>
    <name evidence="16" type="primary">mutY</name>
    <name evidence="16" type="ORF">NATSA_00345</name>
</gene>
<dbReference type="Gene3D" id="1.10.340.30">
    <property type="entry name" value="Hypothetical protein, domain 2"/>
    <property type="match status" value="1"/>
</dbReference>
<dbReference type="CDD" id="cd03425">
    <property type="entry name" value="NUDIX_MutT_NudA_like"/>
    <property type="match status" value="1"/>
</dbReference>
<dbReference type="Pfam" id="PF10576">
    <property type="entry name" value="EndIII_4Fe-2S"/>
    <property type="match status" value="1"/>
</dbReference>
<dbReference type="Proteomes" id="UP000673975">
    <property type="component" value="Unassembled WGS sequence"/>
</dbReference>
<dbReference type="Gene3D" id="1.10.1670.10">
    <property type="entry name" value="Helix-hairpin-Helix base-excision DNA repair enzymes (C-terminal)"/>
    <property type="match status" value="1"/>
</dbReference>
<keyword evidence="8" id="KW-0479">Metal-binding</keyword>
<dbReference type="PANTHER" id="PTHR42944:SF1">
    <property type="entry name" value="ADENINE DNA GLYCOSYLASE"/>
    <property type="match status" value="1"/>
</dbReference>
<dbReference type="EMBL" id="JAFIDN010000001">
    <property type="protein sequence ID" value="MBP3191101.1"/>
    <property type="molecule type" value="Genomic_DNA"/>
</dbReference>
<evidence type="ECO:0000256" key="4">
    <source>
        <dbReference type="ARBA" id="ARBA00008343"/>
    </source>
</evidence>
<dbReference type="InterPro" id="IPR003265">
    <property type="entry name" value="HhH-GPD_domain"/>
</dbReference>
<evidence type="ECO:0000256" key="13">
    <source>
        <dbReference type="ARBA" id="ARBA00023204"/>
    </source>
</evidence>
<dbReference type="PRINTS" id="PR00502">
    <property type="entry name" value="NUDIXFAMILY"/>
</dbReference>
<dbReference type="InterPro" id="IPR029119">
    <property type="entry name" value="MutY_C"/>
</dbReference>
<comment type="cofactor">
    <cofactor evidence="2">
        <name>[4Fe-4S] cluster</name>
        <dbReference type="ChEBI" id="CHEBI:49883"/>
    </cofactor>
</comment>
<dbReference type="InterPro" id="IPR000086">
    <property type="entry name" value="NUDIX_hydrolase_dom"/>
</dbReference>
<evidence type="ECO:0000313" key="17">
    <source>
        <dbReference type="Proteomes" id="UP000673975"/>
    </source>
</evidence>
<accession>A0A8J7UU47</accession>
<keyword evidence="14" id="KW-0326">Glycosidase</keyword>
<keyword evidence="12" id="KW-0411">Iron-sulfur</keyword>
<keyword evidence="9" id="KW-0227">DNA damage</keyword>
<dbReference type="GO" id="GO:0051539">
    <property type="term" value="F:4 iron, 4 sulfur cluster binding"/>
    <property type="evidence" value="ECO:0007669"/>
    <property type="project" value="UniProtKB-KW"/>
</dbReference>
<feature type="domain" description="Nudix hydrolase" evidence="15">
    <location>
        <begin position="207"/>
        <end position="337"/>
    </location>
</feature>
<dbReference type="Pfam" id="PF14815">
    <property type="entry name" value="NUDIX_4"/>
    <property type="match status" value="1"/>
</dbReference>
<dbReference type="GO" id="GO:0034039">
    <property type="term" value="F:8-oxo-7,8-dihydroguanine DNA N-glycosylase activity"/>
    <property type="evidence" value="ECO:0007669"/>
    <property type="project" value="TreeGrafter"/>
</dbReference>
<keyword evidence="17" id="KW-1185">Reference proteome</keyword>
<comment type="catalytic activity">
    <reaction evidence="1">
        <text>Hydrolyzes free adenine bases from 7,8-dihydro-8-oxoguanine:adenine mismatched double-stranded DNA, leaving an apurinic site.</text>
        <dbReference type="EC" id="3.2.2.31"/>
    </reaction>
</comment>